<organism evidence="5 6">
    <name type="scientific">Nematostella vectensis</name>
    <name type="common">Starlet sea anemone</name>
    <dbReference type="NCBI Taxonomy" id="45351"/>
    <lineage>
        <taxon>Eukaryota</taxon>
        <taxon>Metazoa</taxon>
        <taxon>Cnidaria</taxon>
        <taxon>Anthozoa</taxon>
        <taxon>Hexacorallia</taxon>
        <taxon>Actiniaria</taxon>
        <taxon>Edwardsiidae</taxon>
        <taxon>Nematostella</taxon>
    </lineage>
</organism>
<keyword evidence="2" id="KW-0963">Cytoplasm</keyword>
<dbReference type="HOGENOM" id="CLU_500227_0_0_1"/>
<dbReference type="InterPro" id="IPR036179">
    <property type="entry name" value="Ig-like_dom_sf"/>
</dbReference>
<feature type="domain" description="Ig-like" evidence="4">
    <location>
        <begin position="474"/>
        <end position="562"/>
    </location>
</feature>
<dbReference type="eggNOG" id="KOG4475">
    <property type="taxonomic scope" value="Eukaryota"/>
</dbReference>
<feature type="domain" description="Ig-like" evidence="4">
    <location>
        <begin position="111"/>
        <end position="187"/>
    </location>
</feature>
<feature type="domain" description="Ig-like" evidence="4">
    <location>
        <begin position="376"/>
        <end position="468"/>
    </location>
</feature>
<dbReference type="STRING" id="45351.A7RGL8"/>
<dbReference type="Gene3D" id="2.60.40.10">
    <property type="entry name" value="Immunoglobulins"/>
    <property type="match status" value="6"/>
</dbReference>
<comment type="subcellular location">
    <subcellularLocation>
        <location evidence="1">Cytoplasm</location>
    </subcellularLocation>
</comment>
<evidence type="ECO:0000256" key="2">
    <source>
        <dbReference type="ARBA" id="ARBA00022490"/>
    </source>
</evidence>
<dbReference type="FunFam" id="2.60.40.10:FF:002787">
    <property type="entry name" value="Predicted protein"/>
    <property type="match status" value="1"/>
</dbReference>
<gene>
    <name evidence="5" type="ORF">NEMVEDRAFT_v1g80686</name>
</gene>
<dbReference type="InterPro" id="IPR003598">
    <property type="entry name" value="Ig_sub2"/>
</dbReference>
<proteinExistence type="predicted"/>
<feature type="domain" description="Ig-like" evidence="4">
    <location>
        <begin position="274"/>
        <end position="362"/>
    </location>
</feature>
<dbReference type="SMART" id="SM00408">
    <property type="entry name" value="IGc2"/>
    <property type="match status" value="6"/>
</dbReference>
<dbReference type="AlphaFoldDB" id="A7RGL8"/>
<evidence type="ECO:0000256" key="1">
    <source>
        <dbReference type="ARBA" id="ARBA00004496"/>
    </source>
</evidence>
<dbReference type="EMBL" id="DS469509">
    <property type="protein sequence ID" value="EDO49554.1"/>
    <property type="molecule type" value="Genomic_DNA"/>
</dbReference>
<dbReference type="InParanoid" id="A7RGL8"/>
<keyword evidence="6" id="KW-1185">Reference proteome</keyword>
<dbReference type="InterPro" id="IPR013098">
    <property type="entry name" value="Ig_I-set"/>
</dbReference>
<dbReference type="SMART" id="SM00409">
    <property type="entry name" value="IG"/>
    <property type="match status" value="6"/>
</dbReference>
<dbReference type="OMA" id="NDDYQET"/>
<protein>
    <recommendedName>
        <fullName evidence="4">Ig-like domain-containing protein</fullName>
    </recommendedName>
</protein>
<dbReference type="PANTHER" id="PTHR47633">
    <property type="entry name" value="IMMUNOGLOBULIN"/>
    <property type="match status" value="1"/>
</dbReference>
<evidence type="ECO:0000259" key="4">
    <source>
        <dbReference type="PROSITE" id="PS50835"/>
    </source>
</evidence>
<dbReference type="FunFam" id="2.60.40.10:FF:000425">
    <property type="entry name" value="Myosin light chain kinase"/>
    <property type="match status" value="5"/>
</dbReference>
<keyword evidence="3" id="KW-0393">Immunoglobulin domain</keyword>
<reference evidence="5 6" key="1">
    <citation type="journal article" date="2007" name="Science">
        <title>Sea anemone genome reveals ancestral eumetazoan gene repertoire and genomic organization.</title>
        <authorList>
            <person name="Putnam N.H."/>
            <person name="Srivastava M."/>
            <person name="Hellsten U."/>
            <person name="Dirks B."/>
            <person name="Chapman J."/>
            <person name="Salamov A."/>
            <person name="Terry A."/>
            <person name="Shapiro H."/>
            <person name="Lindquist E."/>
            <person name="Kapitonov V.V."/>
            <person name="Jurka J."/>
            <person name="Genikhovich G."/>
            <person name="Grigoriev I.V."/>
            <person name="Lucas S.M."/>
            <person name="Steele R.E."/>
            <person name="Finnerty J.R."/>
            <person name="Technau U."/>
            <person name="Martindale M.Q."/>
            <person name="Rokhsar D.S."/>
        </authorList>
    </citation>
    <scope>NUCLEOTIDE SEQUENCE [LARGE SCALE GENOMIC DNA]</scope>
    <source>
        <strain evidence="6">CH2 X CH6</strain>
    </source>
</reference>
<dbReference type="InterPro" id="IPR003599">
    <property type="entry name" value="Ig_sub"/>
</dbReference>
<dbReference type="InterPro" id="IPR013783">
    <property type="entry name" value="Ig-like_fold"/>
</dbReference>
<evidence type="ECO:0000256" key="3">
    <source>
        <dbReference type="ARBA" id="ARBA00023319"/>
    </source>
</evidence>
<dbReference type="PROSITE" id="PS50835">
    <property type="entry name" value="IG_LIKE"/>
    <property type="match status" value="6"/>
</dbReference>
<dbReference type="Proteomes" id="UP000001593">
    <property type="component" value="Unassembled WGS sequence"/>
</dbReference>
<dbReference type="GO" id="GO:0005737">
    <property type="term" value="C:cytoplasm"/>
    <property type="evidence" value="ECO:0007669"/>
    <property type="project" value="UniProtKB-SubCell"/>
</dbReference>
<dbReference type="InterPro" id="IPR007110">
    <property type="entry name" value="Ig-like_dom"/>
</dbReference>
<dbReference type="CDD" id="cd00096">
    <property type="entry name" value="Ig"/>
    <property type="match status" value="2"/>
</dbReference>
<dbReference type="Pfam" id="PF07679">
    <property type="entry name" value="I-set"/>
    <property type="match status" value="6"/>
</dbReference>
<evidence type="ECO:0000313" key="5">
    <source>
        <dbReference type="EMBL" id="EDO49554.1"/>
    </source>
</evidence>
<dbReference type="PANTHER" id="PTHR47633:SF4">
    <property type="entry name" value="MYOPALLADIN ISOFORM X1"/>
    <property type="match status" value="1"/>
</dbReference>
<feature type="domain" description="Ig-like" evidence="4">
    <location>
        <begin position="15"/>
        <end position="103"/>
    </location>
</feature>
<evidence type="ECO:0000313" key="6">
    <source>
        <dbReference type="Proteomes" id="UP000001593"/>
    </source>
</evidence>
<accession>A7RGL8</accession>
<name>A7RGL8_NEMVE</name>
<dbReference type="SUPFAM" id="SSF48726">
    <property type="entry name" value="Immunoglobulin"/>
    <property type="match status" value="6"/>
</dbReference>
<sequence length="578" mass="65046">FFSKLFAAPKAGDAPSLSSQLMPVEVTEGNDIDLVCKVSVNPKPTVTWYKGDALVKLDDRISAHFDGRFSRLSIQKATKDDEGIYICDVQNELGKAFSKVELTVRKRNVKPQIVGEIKDAEEVERGEVRFEVRVTGFPKPRVEWYRGPVHLTDGGRFSISEKEDMYSLTVRDLKRDDSGTYKLVAQNTVGKCDKYTLVCRVSGKPKPTITWFRDNTPVHTDNRVVASYEGSVSALELKEMKLSDAGLYKCTATNSQGSTSSSAEVTIKRKDAIPTFVVGLKETEGLESSDMRLDVKIGGFPRPTVEFYKDYDLIVDSERHKILEDGDRCSLIITNLRPEDAGTYKCVITNLLGVETSEAVIRVQEREHAPRFDVKPEFLRKVEDVTALETEQVWFEIPIQGYPRPIVEWYRGTTRIKDGGRFTISESEENDMYSLVIDEARTEDSGPYKCVASNDAGKTTALLNLDVNEKVVQPEFDKEVKPIEVKHGEEATTSLEIKGKPKPKVTWYKDGKVLRESKNIQLKSIGDTYSIRIVRTAPEDVGTYMCEATNKAGLASRKFDITIKGRFRCIKLHRESSQ</sequence>
<feature type="domain" description="Ig-like" evidence="4">
    <location>
        <begin position="196"/>
        <end position="266"/>
    </location>
</feature>
<feature type="non-terminal residue" evidence="5">
    <location>
        <position position="578"/>
    </location>
</feature>